<dbReference type="InterPro" id="IPR001810">
    <property type="entry name" value="F-box_dom"/>
</dbReference>
<proteinExistence type="predicted"/>
<dbReference type="Proteomes" id="UP001215280">
    <property type="component" value="Unassembled WGS sequence"/>
</dbReference>
<evidence type="ECO:0000313" key="3">
    <source>
        <dbReference type="Proteomes" id="UP001215280"/>
    </source>
</evidence>
<feature type="domain" description="F-box" evidence="1">
    <location>
        <begin position="2"/>
        <end position="48"/>
    </location>
</feature>
<dbReference type="AlphaFoldDB" id="A0AAD7NUT5"/>
<dbReference type="EMBL" id="JARJLG010000013">
    <property type="protein sequence ID" value="KAJ7776018.1"/>
    <property type="molecule type" value="Genomic_DNA"/>
</dbReference>
<sequence>MCPTLTDLPPDLLLQFAKLLDLPDLLSLIWTCSAIRDVQFEKTLWLDALRRVRHVEMQPLPLPVGIELSVFSQRQLRDAALRTNRLMKNLHSERPRPVAITDFSMEDPWEGTNIFCIPGTHIAVERIRGRITCWDTLSAECVANVEIPGVEIRLGVRCMEMEGKIMFAGYIRNATRHLVAICIDYHDRGHISITHVLSPPLPDIFVPSFINPRLLGWCTPSGHLGCWPIDSNAPIQIDNHVTSGVCCQEFSGRVYLLWRGSIRHDATVHSLPLPSSHVLHAESSANIPAQVTKITLEIPYSFASSQTRLYPGVDEMTSYNPQVPMSDYGIFCVTLRSFKWEGRDLSVVHFWPAHPDGDGLSFGQPCYYEHSETISQMVVGASSTYVLIVVPAGDGYLGLLHFSPMPAPNITFRKLDIGTHSVAEWDHFAFDDSLGLVLAAGRGRNVTIISYA</sequence>
<keyword evidence="3" id="KW-1185">Reference proteome</keyword>
<organism evidence="2 3">
    <name type="scientific">Mycena maculata</name>
    <dbReference type="NCBI Taxonomy" id="230809"/>
    <lineage>
        <taxon>Eukaryota</taxon>
        <taxon>Fungi</taxon>
        <taxon>Dikarya</taxon>
        <taxon>Basidiomycota</taxon>
        <taxon>Agaricomycotina</taxon>
        <taxon>Agaricomycetes</taxon>
        <taxon>Agaricomycetidae</taxon>
        <taxon>Agaricales</taxon>
        <taxon>Marasmiineae</taxon>
        <taxon>Mycenaceae</taxon>
        <taxon>Mycena</taxon>
    </lineage>
</organism>
<evidence type="ECO:0000259" key="1">
    <source>
        <dbReference type="PROSITE" id="PS50181"/>
    </source>
</evidence>
<reference evidence="2" key="1">
    <citation type="submission" date="2023-03" db="EMBL/GenBank/DDBJ databases">
        <title>Massive genome expansion in bonnet fungi (Mycena s.s.) driven by repeated elements and novel gene families across ecological guilds.</title>
        <authorList>
            <consortium name="Lawrence Berkeley National Laboratory"/>
            <person name="Harder C.B."/>
            <person name="Miyauchi S."/>
            <person name="Viragh M."/>
            <person name="Kuo A."/>
            <person name="Thoen E."/>
            <person name="Andreopoulos B."/>
            <person name="Lu D."/>
            <person name="Skrede I."/>
            <person name="Drula E."/>
            <person name="Henrissat B."/>
            <person name="Morin E."/>
            <person name="Kohler A."/>
            <person name="Barry K."/>
            <person name="LaButti K."/>
            <person name="Morin E."/>
            <person name="Salamov A."/>
            <person name="Lipzen A."/>
            <person name="Mereny Z."/>
            <person name="Hegedus B."/>
            <person name="Baldrian P."/>
            <person name="Stursova M."/>
            <person name="Weitz H."/>
            <person name="Taylor A."/>
            <person name="Grigoriev I.V."/>
            <person name="Nagy L.G."/>
            <person name="Martin F."/>
            <person name="Kauserud H."/>
        </authorList>
    </citation>
    <scope>NUCLEOTIDE SEQUENCE</scope>
    <source>
        <strain evidence="2">CBHHK188m</strain>
    </source>
</reference>
<feature type="non-terminal residue" evidence="2">
    <location>
        <position position="1"/>
    </location>
</feature>
<evidence type="ECO:0000313" key="2">
    <source>
        <dbReference type="EMBL" id="KAJ7776018.1"/>
    </source>
</evidence>
<gene>
    <name evidence="2" type="ORF">DFH07DRAFT_799034</name>
</gene>
<dbReference type="PROSITE" id="PS50181">
    <property type="entry name" value="FBOX"/>
    <property type="match status" value="1"/>
</dbReference>
<comment type="caution">
    <text evidence="2">The sequence shown here is derived from an EMBL/GenBank/DDBJ whole genome shotgun (WGS) entry which is preliminary data.</text>
</comment>
<protein>
    <recommendedName>
        <fullName evidence="1">F-box domain-containing protein</fullName>
    </recommendedName>
</protein>
<name>A0AAD7NUT5_9AGAR</name>
<accession>A0AAD7NUT5</accession>